<name>A0A1U9Z6Y1_9HYPH</name>
<gene>
    <name evidence="3" type="ORF">Mame_04170</name>
</gene>
<evidence type="ECO:0000313" key="3">
    <source>
        <dbReference type="EMBL" id="AQZ53465.1"/>
    </source>
</evidence>
<feature type="region of interest" description="Disordered" evidence="1">
    <location>
        <begin position="667"/>
        <end position="696"/>
    </location>
</feature>
<dbReference type="SMART" id="SM00869">
    <property type="entry name" value="Autotransporter"/>
    <property type="match status" value="1"/>
</dbReference>
<accession>A0A1U9Z6Y1</accession>
<feature type="region of interest" description="Disordered" evidence="1">
    <location>
        <begin position="211"/>
        <end position="235"/>
    </location>
</feature>
<evidence type="ECO:0000256" key="1">
    <source>
        <dbReference type="SAM" id="MobiDB-lite"/>
    </source>
</evidence>
<dbReference type="eggNOG" id="COG4625">
    <property type="taxonomic scope" value="Bacteria"/>
</dbReference>
<organism evidence="3 4">
    <name type="scientific">Martelella mediterranea DSM 17316</name>
    <dbReference type="NCBI Taxonomy" id="1122214"/>
    <lineage>
        <taxon>Bacteria</taxon>
        <taxon>Pseudomonadati</taxon>
        <taxon>Pseudomonadota</taxon>
        <taxon>Alphaproteobacteria</taxon>
        <taxon>Hyphomicrobiales</taxon>
        <taxon>Aurantimonadaceae</taxon>
        <taxon>Martelella</taxon>
    </lineage>
</organism>
<reference evidence="3 4" key="1">
    <citation type="submission" date="2017-03" db="EMBL/GenBank/DDBJ databases">
        <title>Foreign affairs: Plasmid Transfer between Roseobacters and Rhizobia.</title>
        <authorList>
            <person name="Bartling P."/>
            <person name="Bunk B."/>
            <person name="Overmann J."/>
            <person name="Brinkmann H."/>
            <person name="Petersen J."/>
        </authorList>
    </citation>
    <scope>NUCLEOTIDE SEQUENCE [LARGE SCALE GENOMIC DNA]</scope>
    <source>
        <strain evidence="3 4">MACL11</strain>
    </source>
</reference>
<feature type="compositionally biased region" description="Acidic residues" evidence="1">
    <location>
        <begin position="1234"/>
        <end position="1248"/>
    </location>
</feature>
<feature type="region of interest" description="Disordered" evidence="1">
    <location>
        <begin position="1308"/>
        <end position="1353"/>
    </location>
</feature>
<feature type="region of interest" description="Disordered" evidence="1">
    <location>
        <begin position="584"/>
        <end position="614"/>
    </location>
</feature>
<feature type="compositionally biased region" description="Polar residues" evidence="1">
    <location>
        <begin position="1224"/>
        <end position="1233"/>
    </location>
</feature>
<protein>
    <recommendedName>
        <fullName evidence="2">Autotransporter domain-containing protein</fullName>
    </recommendedName>
</protein>
<dbReference type="STRING" id="1122214.Mame_04170"/>
<dbReference type="EMBL" id="CP020330">
    <property type="protein sequence ID" value="AQZ53465.1"/>
    <property type="molecule type" value="Genomic_DNA"/>
</dbReference>
<dbReference type="Proteomes" id="UP000191135">
    <property type="component" value="Chromosome"/>
</dbReference>
<dbReference type="KEGG" id="mmed:Mame_04170"/>
<dbReference type="PROSITE" id="PS51208">
    <property type="entry name" value="AUTOTRANSPORTER"/>
    <property type="match status" value="1"/>
</dbReference>
<feature type="compositionally biased region" description="Acidic residues" evidence="1">
    <location>
        <begin position="1204"/>
        <end position="1223"/>
    </location>
</feature>
<feature type="compositionally biased region" description="Low complexity" evidence="1">
    <location>
        <begin position="1322"/>
        <end position="1336"/>
    </location>
</feature>
<keyword evidence="4" id="KW-1185">Reference proteome</keyword>
<dbReference type="InterPro" id="IPR005546">
    <property type="entry name" value="Autotransporte_beta"/>
</dbReference>
<feature type="domain" description="Autotransporter" evidence="2">
    <location>
        <begin position="2049"/>
        <end position="2329"/>
    </location>
</feature>
<dbReference type="SUPFAM" id="SSF103515">
    <property type="entry name" value="Autotransporter"/>
    <property type="match status" value="1"/>
</dbReference>
<sequence>MKWIASSILFQSTALAGTLAGVPLPLYSRGYTRAYAAVTCDPSSVRTETGSNIDKSQFESRKSDIYSQTISCTISSGTLTTTQYAYSGTYMALINPGDGGGSDTYRGAVYGVHSNWGWAGFSVNVTNNATITVTEAADTSLLFAPGYSIPYSNLRIGKTQSNGLNAVSLGALNWSGTDTNKETGGGDGGIVSIVSSGDVSSSVGGGIFALSQGGSTRDSHDKDGSAGRGGRVSVHSTGTVSGATFGIAALSLGGPATYSGSGDYTSSGYAYSVSVYTSKSVYATKSGPAILAASYGGNTPYNTNSFATGAGGDGGGSSSGDVENPNATAARVQVGSAQTPMAGKITTQSAGAIYLGAVNQSVQLTRKTGAAIMAISRSGDGLPGGGKKAMEGFNANPVAVTVYGASSTLLQTQGDYSPGILAVSQGGTSYESTKDGREAPGGTGLNANVELTGGGQIITHGDTSSAIIAQSLGGGGSSTYKGENGWGGAAWDVTVTNDFGITTYGDHSHGIIAQSASAADGGGIYTNSDGRTLTWGDTSANGSTSRDVTVTNTGNITVHGIDSHGIVAQSIGGGGGLLQSAGTVPTTSLSQGSAISNPEDGQTVGGQNAGSVPGSVTVTNKGNISTYGGYAGAKTAASSSDQTELGGGIAILAQSIGGGGGTNSGTGATGAIGSGESSSSAVKSSSDSAIPGSNGGTVDVHNYGNLTTTGSEAHGIVAQSIGGGGGQGRNKKGLFHTVGGAGGPGGNGGEATIITESATAIATTGDYAMGMVAQSVGGGGGAGGQATAWGLFFSSATGGSGGAGGAGGTAKVTQFGSGTQGASDYSTLSTKGDHGTGILVQSIGGGGGIGGNGKSTSAGFGIDISIAHGGSGAYGGSGGDAKVYTNGVVATSGTDAQGIVVQSIGGGGGSGGQASSKAIAAGVPFDEDGNTISFSVSIAHGGIGGAGGDGGTAEAHVYKTSRIQTSGDGAAGLVVQSIGGGGGNGGDATASSVAKSITSWLAEDEEKVDAGTDFAVSVNSYVGGYGGVGGVGGTVSVSHYGAISTTGGYADGILAHSIGGGGGNAGTGSGSTKAADGIKSAALNIGLGAYGGAGTNGGSVDVHMDDAGASIYTGGHVSRGIFAQSIGGGGGSSSGGGGSGDADWDITIGLGAQGSAGGDGGAVSISSEGAITTKGDWSDAILAQSIGGGGGAAGSGKSSLSIKEDEDDDDDDGDDDGGDDAEATETSLAMVSTSDDDDDGGDDGDDDDKTLTFGVTVGSTGGAGGAGGAVTIGQDSSGTIVGTGTIHTFGTMSAGIVAQSVGGGGGAVAISSGSDDSDDSDTSSSCDSSSSSSSDDSSSDDKDSCATLTIGSEGGSGGDGGNVSVYAGNIYTSGFASHGIVAQSIAGGGGIGFSSGLAVSKVKIGLGGKADGSAGTAGTVTVKTLSDTKIVTKGDASQGVIAQSIGGGGGLVGVALGTANAVNDDTITNVLSVTMGSSSNSGSAHGGKVAITHSGAITTYGARSAGIVAQSISGGGGFLTAAAAVTDKISFVQEQAPNSADEASVTLEDGATIITSGDGAFGILAQTISGGGGVAADLAQKLNASYGYYGGTSSGSNYYYSDSGNADSAGIVNVAVDAGASVQTTGKYAHGIVAQAIGGSGGIFTQNGKTYAGTLGRFNNTKGSDADGNTSSGSLAVTIGGSVTVTDPTAWGVWAQTTGETMTLTLDQGGSLTGSKAAAVDGEFQGGALYVSAAKKTSVTHSNSGTFTGNIVQHDFATSSSSAANGAVQMAALGGTSLFLNQGTGTFVTGAIADVDAVLNAGSIDPGGAWNTIATTFTGALAGIGSSGSAYDVADLGLSTTFSPFSYFKRSDRIDWRTESASKGGLFTNLDVDMEHGTADRLTIEGDFAGTWGVDINANALLPNTRSEFLTAEGSDTSSLTALSSLVFDFTDVTKSAEGWYGFSVDDAYFTGNGVSLGKNASEVSKAMQQAWDKVADGSATEVKFAEDEISLGQAFGAFHQSEPDTFSDMLLELASQTAAAPLADSPSAAISAANSVLSCPAFETTGVMMDEGSCVWSRVLGGETTQDAHGDASGYTQSVGGLQIGGQTELSDGWFLGSGLTYESSWFRNDSGSEKLDQQSFTGAVALKREMGPWLFGLVGGAGYNWGDSKRYINLDTLSATARGEPDSAMFFARFRASYEIALGDEYYMRPKVDFDVINMHQFGYTETGAGAVNLMVDGNSDTAFGVTPGIEFGARIPFKENWPARLYGDLGVTFLTSDEWETTARFAGLSSMDSFSTFTPIADTVGHVSLGLDLAQRQGMELKFQYDGSFADDYQSHVGSVRFGYRF</sequence>
<feature type="region of interest" description="Disordered" evidence="1">
    <location>
        <begin position="1187"/>
        <end position="1253"/>
    </location>
</feature>
<proteinExistence type="predicted"/>
<dbReference type="InterPro" id="IPR036709">
    <property type="entry name" value="Autotransporte_beta_dom_sf"/>
</dbReference>
<evidence type="ECO:0000259" key="2">
    <source>
        <dbReference type="PROSITE" id="PS51208"/>
    </source>
</evidence>
<evidence type="ECO:0000313" key="4">
    <source>
        <dbReference type="Proteomes" id="UP000191135"/>
    </source>
</evidence>
<feature type="compositionally biased region" description="Polar residues" evidence="1">
    <location>
        <begin position="584"/>
        <end position="602"/>
    </location>
</feature>
<feature type="compositionally biased region" description="Low complexity" evidence="1">
    <location>
        <begin position="674"/>
        <end position="690"/>
    </location>
</feature>